<sequence>MAPLAKGKEEICLECTLCSFYWGESCPGINSYTIEDCIELGK</sequence>
<evidence type="ECO:0000313" key="1">
    <source>
        <dbReference type="EMBL" id="SFG40674.1"/>
    </source>
</evidence>
<keyword evidence="2" id="KW-1185">Reference proteome</keyword>
<dbReference type="EMBL" id="FOOX01000004">
    <property type="protein sequence ID" value="SFG40674.1"/>
    <property type="molecule type" value="Genomic_DNA"/>
</dbReference>
<gene>
    <name evidence="1" type="ORF">SAMN05660649_01591</name>
</gene>
<protein>
    <submittedName>
        <fullName evidence="1">Uncharacterized protein</fullName>
    </submittedName>
</protein>
<dbReference type="AlphaFoldDB" id="A0A1I2RJ18"/>
<name>A0A1I2RJ18_9FIRM</name>
<accession>A0A1I2RJ18</accession>
<dbReference type="Proteomes" id="UP000199337">
    <property type="component" value="Unassembled WGS sequence"/>
</dbReference>
<reference evidence="2" key="1">
    <citation type="submission" date="2016-10" db="EMBL/GenBank/DDBJ databases">
        <authorList>
            <person name="Varghese N."/>
            <person name="Submissions S."/>
        </authorList>
    </citation>
    <scope>NUCLEOTIDE SEQUENCE [LARGE SCALE GENOMIC DNA]</scope>
    <source>
        <strain evidence="2">DSM 17038</strain>
    </source>
</reference>
<organism evidence="1 2">
    <name type="scientific">Desulfotruncus arcticus DSM 17038</name>
    <dbReference type="NCBI Taxonomy" id="1121424"/>
    <lineage>
        <taxon>Bacteria</taxon>
        <taxon>Bacillati</taxon>
        <taxon>Bacillota</taxon>
        <taxon>Clostridia</taxon>
        <taxon>Eubacteriales</taxon>
        <taxon>Desulfallaceae</taxon>
        <taxon>Desulfotruncus</taxon>
    </lineage>
</organism>
<evidence type="ECO:0000313" key="2">
    <source>
        <dbReference type="Proteomes" id="UP000199337"/>
    </source>
</evidence>
<proteinExistence type="predicted"/>
<dbReference type="STRING" id="341036.SAMN05660649_01591"/>
<dbReference type="RefSeq" id="WP_274377530.1">
    <property type="nucleotide sequence ID" value="NZ_FOOX01000004.1"/>
</dbReference>